<dbReference type="EMBL" id="VRMN01000004">
    <property type="protein sequence ID" value="KAA8494948.1"/>
    <property type="molecule type" value="Genomic_DNA"/>
</dbReference>
<gene>
    <name evidence="3" type="ORF">FVE85_3189</name>
</gene>
<protein>
    <submittedName>
        <fullName evidence="3">Uncharacterized protein</fullName>
    </submittedName>
</protein>
<sequence length="529" mass="59182">MLRRLLLLGSSLARKASGVGCKNHVQEEHLARAVGVGHSFVRAAASAARFGKDKRFELEDDDDIVVEHGVYEPDELDDQLYNREDPPPLDIDPQEEGDAQWFGRQGSQSTNFGPFSQPRRRRLDTLFDEEELNSAPDLDKGEEEKRKEIQTQIQRMEEHKALKERRELREAKERFAEAQGLQPTPGPRDAMRRKVLTEELEPTEASSSLKPDGIGESQKKRQSKQRARSGPDMSAKVDNPENGIVLDFQRLTESRDALESGMVSLKDVLRMTGLFTAKEIMALSRKPHDTIQINGTSLPEGLLGANRLRFKVNIWQDSVQIGGVQLKVQPNPKWIVTWKPADIEIKQGDPPAFHEELSSYPFHVELRSIDNLPAGISGIVLFTTDDWWTESSLSVLSEKAPTLTDALEVRLEKAICQLGQPLAEAQLIQIQDEWKNMTGSGQVHVTGGLHGGADPSMSKILEITGLHIDYLALRHLLARETGVPPMVMTREAIAGLDRKALLGNLNSWRALRASEFGLAKSILQNRYPE</sequence>
<evidence type="ECO:0000313" key="4">
    <source>
        <dbReference type="Proteomes" id="UP000324585"/>
    </source>
</evidence>
<organism evidence="3 4">
    <name type="scientific">Porphyridium purpureum</name>
    <name type="common">Red alga</name>
    <name type="synonym">Porphyridium cruentum</name>
    <dbReference type="NCBI Taxonomy" id="35688"/>
    <lineage>
        <taxon>Eukaryota</taxon>
        <taxon>Rhodophyta</taxon>
        <taxon>Bangiophyceae</taxon>
        <taxon>Porphyridiales</taxon>
        <taxon>Porphyridiaceae</taxon>
        <taxon>Porphyridium</taxon>
    </lineage>
</organism>
<feature type="compositionally biased region" description="Basic and acidic residues" evidence="1">
    <location>
        <begin position="137"/>
        <end position="151"/>
    </location>
</feature>
<proteinExistence type="predicted"/>
<feature type="chain" id="PRO_5023850737" evidence="2">
    <location>
        <begin position="19"/>
        <end position="529"/>
    </location>
</feature>
<reference evidence="4" key="1">
    <citation type="journal article" date="2019" name="Nat. Commun.">
        <title>Expansion of phycobilisome linker gene families in mesophilic red algae.</title>
        <authorList>
            <person name="Lee J."/>
            <person name="Kim D."/>
            <person name="Bhattacharya D."/>
            <person name="Yoon H.S."/>
        </authorList>
    </citation>
    <scope>NUCLEOTIDE SEQUENCE [LARGE SCALE GENOMIC DNA]</scope>
    <source>
        <strain evidence="4">CCMP 1328</strain>
    </source>
</reference>
<dbReference type="Proteomes" id="UP000324585">
    <property type="component" value="Unassembled WGS sequence"/>
</dbReference>
<accession>A0A5J4YUS0</accession>
<evidence type="ECO:0000256" key="1">
    <source>
        <dbReference type="SAM" id="MobiDB-lite"/>
    </source>
</evidence>
<name>A0A5J4YUS0_PORPP</name>
<feature type="compositionally biased region" description="Polar residues" evidence="1">
    <location>
        <begin position="105"/>
        <end position="114"/>
    </location>
</feature>
<feature type="region of interest" description="Disordered" evidence="1">
    <location>
        <begin position="75"/>
        <end position="151"/>
    </location>
</feature>
<keyword evidence="2" id="KW-0732">Signal</keyword>
<keyword evidence="4" id="KW-1185">Reference proteome</keyword>
<dbReference type="AlphaFoldDB" id="A0A5J4YUS0"/>
<feature type="signal peptide" evidence="2">
    <location>
        <begin position="1"/>
        <end position="18"/>
    </location>
</feature>
<evidence type="ECO:0000256" key="2">
    <source>
        <dbReference type="SAM" id="SignalP"/>
    </source>
</evidence>
<feature type="region of interest" description="Disordered" evidence="1">
    <location>
        <begin position="198"/>
        <end position="239"/>
    </location>
</feature>
<comment type="caution">
    <text evidence="3">The sequence shown here is derived from an EMBL/GenBank/DDBJ whole genome shotgun (WGS) entry which is preliminary data.</text>
</comment>
<evidence type="ECO:0000313" key="3">
    <source>
        <dbReference type="EMBL" id="KAA8494948.1"/>
    </source>
</evidence>